<dbReference type="Proteomes" id="UP000178168">
    <property type="component" value="Unassembled WGS sequence"/>
</dbReference>
<dbReference type="EMBL" id="MHUZ01000034">
    <property type="protein sequence ID" value="OHA84852.1"/>
    <property type="molecule type" value="Genomic_DNA"/>
</dbReference>
<accession>A0A1G2SJD3</accession>
<comment type="caution">
    <text evidence="1">The sequence shown here is derived from an EMBL/GenBank/DDBJ whole genome shotgun (WGS) entry which is preliminary data.</text>
</comment>
<dbReference type="AlphaFoldDB" id="A0A1G2SJD3"/>
<protein>
    <submittedName>
        <fullName evidence="1">Uncharacterized protein</fullName>
    </submittedName>
</protein>
<evidence type="ECO:0000313" key="1">
    <source>
        <dbReference type="EMBL" id="OHA84852.1"/>
    </source>
</evidence>
<reference evidence="1 2" key="1">
    <citation type="journal article" date="2016" name="Nat. Commun.">
        <title>Thousands of microbial genomes shed light on interconnected biogeochemical processes in an aquifer system.</title>
        <authorList>
            <person name="Anantharaman K."/>
            <person name="Brown C.T."/>
            <person name="Hug L.A."/>
            <person name="Sharon I."/>
            <person name="Castelle C.J."/>
            <person name="Probst A.J."/>
            <person name="Thomas B.C."/>
            <person name="Singh A."/>
            <person name="Wilkins M.J."/>
            <person name="Karaoz U."/>
            <person name="Brodie E.L."/>
            <person name="Williams K.H."/>
            <person name="Hubbard S.S."/>
            <person name="Banfield J.F."/>
        </authorList>
    </citation>
    <scope>NUCLEOTIDE SEQUENCE [LARGE SCALE GENOMIC DNA]</scope>
</reference>
<name>A0A1G2SJD3_9BACT</name>
<evidence type="ECO:0000313" key="2">
    <source>
        <dbReference type="Proteomes" id="UP000178168"/>
    </source>
</evidence>
<sequence>MTQVVCRFCTAEIQSGARHHCKQMQEANHPAQIASDDEDSSDGFFVSLAVAAVTDNWMIGALVGGDLTGAAVGDMLFNDSDDDGSDSDFDSGD</sequence>
<proteinExistence type="predicted"/>
<gene>
    <name evidence="1" type="ORF">A2591_00805</name>
</gene>
<organism evidence="1 2">
    <name type="scientific">Candidatus Yonathbacteria bacterium RIFOXYD1_FULL_52_36</name>
    <dbReference type="NCBI Taxonomy" id="1802730"/>
    <lineage>
        <taxon>Bacteria</taxon>
        <taxon>Candidatus Yonathiibacteriota</taxon>
    </lineage>
</organism>